<dbReference type="GO" id="GO:0008300">
    <property type="term" value="P:isoprenoid catabolic process"/>
    <property type="evidence" value="ECO:0007669"/>
    <property type="project" value="TreeGrafter"/>
</dbReference>
<dbReference type="FunFam" id="3.90.226.10:FF:000066">
    <property type="entry name" value="Enoyl-CoA hydratase"/>
    <property type="match status" value="1"/>
</dbReference>
<sequence>MSELPNCETLLLERDGGVLHVTLNRPDSRNAMSLAMVGELRAMLAAVRDDRAVRAIVLRGAGGHFCAGGDIKDMAGARAAGPDAYAALNRAFGGLLEEAQAQPQVLVAVLEGAVLGGGFGLACVSDIALAAADAQFGLPETSLGILPAQIAPFVVKRIGLTQARRLALTAARFDGREALRLGLVHACADNAEYLGAQLAESLDQVRRCAPGANAATKALLLANETESLGSLLDAAARQFAEAVTGAEGAEGTMAFVQKRKPNWAQ</sequence>
<dbReference type="InterPro" id="IPR051683">
    <property type="entry name" value="Enoyl-CoA_Hydratase/Isomerase"/>
</dbReference>
<dbReference type="Gene3D" id="3.90.226.10">
    <property type="entry name" value="2-enoyl-CoA Hydratase, Chain A, domain 1"/>
    <property type="match status" value="1"/>
</dbReference>
<evidence type="ECO:0000313" key="2">
    <source>
        <dbReference type="EMBL" id="MBB4862413.1"/>
    </source>
</evidence>
<dbReference type="InterPro" id="IPR029045">
    <property type="entry name" value="ClpP/crotonase-like_dom_sf"/>
</dbReference>
<dbReference type="CDD" id="cd06558">
    <property type="entry name" value="crotonase-like"/>
    <property type="match status" value="1"/>
</dbReference>
<proteinExistence type="inferred from homology"/>
<dbReference type="GO" id="GO:0050005">
    <property type="term" value="F:isohexenylglutaconyl-CoA hydratase activity"/>
    <property type="evidence" value="ECO:0007669"/>
    <property type="project" value="UniProtKB-EC"/>
</dbReference>
<dbReference type="Pfam" id="PF00378">
    <property type="entry name" value="ECH_1"/>
    <property type="match status" value="1"/>
</dbReference>
<keyword evidence="2" id="KW-0456">Lyase</keyword>
<dbReference type="InterPro" id="IPR001753">
    <property type="entry name" value="Enoyl-CoA_hydra/iso"/>
</dbReference>
<name>A0A7W7KHX8_PSENT</name>
<dbReference type="Proteomes" id="UP000566995">
    <property type="component" value="Unassembled WGS sequence"/>
</dbReference>
<dbReference type="PANTHER" id="PTHR42964">
    <property type="entry name" value="ENOYL-COA HYDRATASE"/>
    <property type="match status" value="1"/>
</dbReference>
<protein>
    <submittedName>
        <fullName evidence="2">Isohexenylglutaconyl-CoA hydratase</fullName>
        <ecNumber evidence="2">4.2.1.57</ecNumber>
    </submittedName>
</protein>
<dbReference type="PANTHER" id="PTHR42964:SF1">
    <property type="entry name" value="POLYKETIDE BIOSYNTHESIS ENOYL-COA HYDRATASE PKSH-RELATED"/>
    <property type="match status" value="1"/>
</dbReference>
<dbReference type="RefSeq" id="WP_184586834.1">
    <property type="nucleotide sequence ID" value="NZ_JACHLI010000003.1"/>
</dbReference>
<dbReference type="EC" id="4.2.1.57" evidence="2"/>
<comment type="caution">
    <text evidence="2">The sequence shown here is derived from an EMBL/GenBank/DDBJ whole genome shotgun (WGS) entry which is preliminary data.</text>
</comment>
<evidence type="ECO:0000313" key="3">
    <source>
        <dbReference type="Proteomes" id="UP000566995"/>
    </source>
</evidence>
<dbReference type="Gene3D" id="1.10.12.10">
    <property type="entry name" value="Lyase 2-enoyl-coa Hydratase, Chain A, domain 2"/>
    <property type="match status" value="1"/>
</dbReference>
<gene>
    <name evidence="2" type="ORF">HNP46_001251</name>
</gene>
<dbReference type="SUPFAM" id="SSF52096">
    <property type="entry name" value="ClpP/crotonase"/>
    <property type="match status" value="1"/>
</dbReference>
<dbReference type="InterPro" id="IPR014748">
    <property type="entry name" value="Enoyl-CoA_hydra_C"/>
</dbReference>
<dbReference type="AlphaFoldDB" id="A0A7W7KHX8"/>
<reference evidence="2 3" key="1">
    <citation type="submission" date="2020-08" db="EMBL/GenBank/DDBJ databases">
        <title>Functional genomics of gut bacteria from endangered species of beetles.</title>
        <authorList>
            <person name="Carlos-Shanley C."/>
        </authorList>
    </citation>
    <scope>NUCLEOTIDE SEQUENCE [LARGE SCALE GENOMIC DNA]</scope>
    <source>
        <strain evidence="2 3">S00179</strain>
    </source>
</reference>
<dbReference type="EMBL" id="JACHLI010000003">
    <property type="protein sequence ID" value="MBB4862413.1"/>
    <property type="molecule type" value="Genomic_DNA"/>
</dbReference>
<accession>A0A7W7KHX8</accession>
<comment type="similarity">
    <text evidence="1">Belongs to the enoyl-CoA hydratase/isomerase family.</text>
</comment>
<organism evidence="2 3">
    <name type="scientific">Pseudomonas nitroreducens</name>
    <dbReference type="NCBI Taxonomy" id="46680"/>
    <lineage>
        <taxon>Bacteria</taxon>
        <taxon>Pseudomonadati</taxon>
        <taxon>Pseudomonadota</taxon>
        <taxon>Gammaproteobacteria</taxon>
        <taxon>Pseudomonadales</taxon>
        <taxon>Pseudomonadaceae</taxon>
        <taxon>Pseudomonas</taxon>
    </lineage>
</organism>
<evidence type="ECO:0000256" key="1">
    <source>
        <dbReference type="ARBA" id="ARBA00005254"/>
    </source>
</evidence>